<sequence>MGQQASFVSFTGNIGKLTFYKNKDGFMVREKGGVTKERIMNDPKYARTRENMREFAEAASAVKLLKNSIRPAIISSTDSRLHRRLQHAMVKVVKSDPVHTRGERKVTEGNWDLLKGLQLNAGANLTSVLKKHVVITNTGETLAISLPAFHPASYLMAPSGTTNYRIYLMGGAIDLELADFNLEKVESEMLSVRASSPELTLELNKAPLEFNHRVFVLGIEFFQTVNGEEFPMNDSGYNAGTIILTEKIVTP</sequence>
<name>A0AAP2CL02_9BACT</name>
<comment type="caution">
    <text evidence="1">The sequence shown here is derived from an EMBL/GenBank/DDBJ whole genome shotgun (WGS) entry which is preliminary data.</text>
</comment>
<reference evidence="1 2" key="1">
    <citation type="submission" date="2021-05" db="EMBL/GenBank/DDBJ databases">
        <authorList>
            <person name="Zhang Z.D."/>
            <person name="Osman G."/>
        </authorList>
    </citation>
    <scope>NUCLEOTIDE SEQUENCE [LARGE SCALE GENOMIC DNA]</scope>
    <source>
        <strain evidence="1 2">KCTC 32217</strain>
    </source>
</reference>
<keyword evidence="2" id="KW-1185">Reference proteome</keyword>
<evidence type="ECO:0000313" key="2">
    <source>
        <dbReference type="Proteomes" id="UP001319104"/>
    </source>
</evidence>
<accession>A0AAP2CL02</accession>
<proteinExistence type="predicted"/>
<dbReference type="AlphaFoldDB" id="A0AAP2CL02"/>
<evidence type="ECO:0000313" key="1">
    <source>
        <dbReference type="EMBL" id="MBS9525644.1"/>
    </source>
</evidence>
<dbReference type="EMBL" id="JAHCMY010000016">
    <property type="protein sequence ID" value="MBS9525644.1"/>
    <property type="molecule type" value="Genomic_DNA"/>
</dbReference>
<dbReference type="RefSeq" id="WP_213946503.1">
    <property type="nucleotide sequence ID" value="NZ_JAHCMY010000016.1"/>
</dbReference>
<organism evidence="1 2">
    <name type="scientific">Litoribacter ruber</name>
    <dbReference type="NCBI Taxonomy" id="702568"/>
    <lineage>
        <taxon>Bacteria</taxon>
        <taxon>Pseudomonadati</taxon>
        <taxon>Bacteroidota</taxon>
        <taxon>Cytophagia</taxon>
        <taxon>Cytophagales</taxon>
        <taxon>Cyclobacteriaceae</taxon>
        <taxon>Litoribacter</taxon>
    </lineage>
</organism>
<protein>
    <submittedName>
        <fullName evidence="1">Uncharacterized protein</fullName>
    </submittedName>
</protein>
<dbReference type="Proteomes" id="UP001319104">
    <property type="component" value="Unassembled WGS sequence"/>
</dbReference>
<gene>
    <name evidence="1" type="ORF">KI659_16620</name>
</gene>